<keyword evidence="1" id="KW-0547">Nucleotide-binding</keyword>
<comment type="similarity">
    <text evidence="1">Belongs to the helicase family.</text>
</comment>
<dbReference type="OrthoDB" id="105827at2759"/>
<dbReference type="Pfam" id="PF05970">
    <property type="entry name" value="PIF1"/>
    <property type="match status" value="1"/>
</dbReference>
<dbReference type="AlphaFoldDB" id="A0A225UJL7"/>
<keyword evidence="1 3" id="KW-0347">Helicase</keyword>
<comment type="caution">
    <text evidence="3">The sequence shown here is derived from an EMBL/GenBank/DDBJ whole genome shotgun (WGS) entry which is preliminary data.</text>
</comment>
<comment type="catalytic activity">
    <reaction evidence="1">
        <text>ATP + H2O = ADP + phosphate + H(+)</text>
        <dbReference type="Rhea" id="RHEA:13065"/>
        <dbReference type="ChEBI" id="CHEBI:15377"/>
        <dbReference type="ChEBI" id="CHEBI:15378"/>
        <dbReference type="ChEBI" id="CHEBI:30616"/>
        <dbReference type="ChEBI" id="CHEBI:43474"/>
        <dbReference type="ChEBI" id="CHEBI:456216"/>
        <dbReference type="EC" id="5.6.2.3"/>
    </reaction>
</comment>
<keyword evidence="1" id="KW-0234">DNA repair</keyword>
<dbReference type="GO" id="GO:0006281">
    <property type="term" value="P:DNA repair"/>
    <property type="evidence" value="ECO:0007669"/>
    <property type="project" value="UniProtKB-KW"/>
</dbReference>
<gene>
    <name evidence="3" type="ORF">PHMEG_00038721</name>
</gene>
<dbReference type="GO" id="GO:0016887">
    <property type="term" value="F:ATP hydrolysis activity"/>
    <property type="evidence" value="ECO:0007669"/>
    <property type="project" value="RHEA"/>
</dbReference>
<dbReference type="Gene3D" id="3.40.50.300">
    <property type="entry name" value="P-loop containing nucleotide triphosphate hydrolases"/>
    <property type="match status" value="1"/>
</dbReference>
<keyword evidence="1" id="KW-0067">ATP-binding</keyword>
<dbReference type="EC" id="5.6.2.3" evidence="1"/>
<evidence type="ECO:0000313" key="4">
    <source>
        <dbReference type="Proteomes" id="UP000198211"/>
    </source>
</evidence>
<dbReference type="Proteomes" id="UP000198211">
    <property type="component" value="Unassembled WGS sequence"/>
</dbReference>
<proteinExistence type="inferred from homology"/>
<dbReference type="PANTHER" id="PTHR10492">
    <property type="match status" value="1"/>
</dbReference>
<name>A0A225UJL7_9STRA</name>
<feature type="domain" description="DNA helicase Pif1-like DEAD-box helicase" evidence="2">
    <location>
        <begin position="208"/>
        <end position="390"/>
    </location>
</feature>
<dbReference type="GO" id="GO:0005524">
    <property type="term" value="F:ATP binding"/>
    <property type="evidence" value="ECO:0007669"/>
    <property type="project" value="UniProtKB-KW"/>
</dbReference>
<dbReference type="GO" id="GO:0006310">
    <property type="term" value="P:DNA recombination"/>
    <property type="evidence" value="ECO:0007669"/>
    <property type="project" value="UniProtKB-KW"/>
</dbReference>
<keyword evidence="1" id="KW-0378">Hydrolase</keyword>
<comment type="cofactor">
    <cofactor evidence="1">
        <name>Mg(2+)</name>
        <dbReference type="ChEBI" id="CHEBI:18420"/>
    </cofactor>
</comment>
<reference evidence="4" key="1">
    <citation type="submission" date="2017-03" db="EMBL/GenBank/DDBJ databases">
        <title>Phytopthora megakarya and P. palmivora, two closely related causual agents of cacao black pod achieved similar genome size and gene model numbers by different mechanisms.</title>
        <authorList>
            <person name="Ali S."/>
            <person name="Shao J."/>
            <person name="Larry D.J."/>
            <person name="Kronmiller B."/>
            <person name="Shen D."/>
            <person name="Strem M.D."/>
            <person name="Melnick R.L."/>
            <person name="Guiltinan M.J."/>
            <person name="Tyler B.M."/>
            <person name="Meinhardt L.W."/>
            <person name="Bailey B.A."/>
        </authorList>
    </citation>
    <scope>NUCLEOTIDE SEQUENCE [LARGE SCALE GENOMIC DNA]</scope>
    <source>
        <strain evidence="4">zdho120</strain>
    </source>
</reference>
<keyword evidence="1" id="KW-0233">DNA recombination</keyword>
<dbReference type="PANTHER" id="PTHR10492:SF57">
    <property type="entry name" value="ATP-DEPENDENT DNA HELICASE"/>
    <property type="match status" value="1"/>
</dbReference>
<keyword evidence="4" id="KW-1185">Reference proteome</keyword>
<evidence type="ECO:0000259" key="2">
    <source>
        <dbReference type="Pfam" id="PF05970"/>
    </source>
</evidence>
<dbReference type="InterPro" id="IPR010285">
    <property type="entry name" value="DNA_helicase_pif1-like_DEAD"/>
</dbReference>
<keyword evidence="1" id="KW-0227">DNA damage</keyword>
<evidence type="ECO:0000256" key="1">
    <source>
        <dbReference type="RuleBase" id="RU363044"/>
    </source>
</evidence>
<evidence type="ECO:0000313" key="3">
    <source>
        <dbReference type="EMBL" id="OWY92329.1"/>
    </source>
</evidence>
<dbReference type="SUPFAM" id="SSF52540">
    <property type="entry name" value="P-loop containing nucleoside triphosphate hydrolases"/>
    <property type="match status" value="1"/>
</dbReference>
<dbReference type="GO" id="GO:0000723">
    <property type="term" value="P:telomere maintenance"/>
    <property type="evidence" value="ECO:0007669"/>
    <property type="project" value="InterPro"/>
</dbReference>
<dbReference type="EMBL" id="NBNE01018313">
    <property type="protein sequence ID" value="OWY92329.1"/>
    <property type="molecule type" value="Genomic_DNA"/>
</dbReference>
<feature type="non-terminal residue" evidence="3">
    <location>
        <position position="390"/>
    </location>
</feature>
<accession>A0A225UJL7</accession>
<organism evidence="3 4">
    <name type="scientific">Phytophthora megakarya</name>
    <dbReference type="NCBI Taxonomy" id="4795"/>
    <lineage>
        <taxon>Eukaryota</taxon>
        <taxon>Sar</taxon>
        <taxon>Stramenopiles</taxon>
        <taxon>Oomycota</taxon>
        <taxon>Peronosporomycetes</taxon>
        <taxon>Peronosporales</taxon>
        <taxon>Peronosporaceae</taxon>
        <taxon>Phytophthora</taxon>
    </lineage>
</organism>
<dbReference type="GO" id="GO:0043139">
    <property type="term" value="F:5'-3' DNA helicase activity"/>
    <property type="evidence" value="ECO:0007669"/>
    <property type="project" value="UniProtKB-EC"/>
</dbReference>
<protein>
    <recommendedName>
        <fullName evidence="1">ATP-dependent DNA helicase</fullName>
        <ecNumber evidence="1">5.6.2.3</ecNumber>
    </recommendedName>
</protein>
<dbReference type="InterPro" id="IPR027417">
    <property type="entry name" value="P-loop_NTPase"/>
</dbReference>
<sequence>MGTVQKVCGFVGAAGTRLDPERFYLRILLCHRRSPKSFEDIRTINGVVHETFHDAALAAGYLEDDREWEECLAEAVSFKMPYALRQLFGTILVYSLPDHASALWDRFKKDFSEDYFKSIAERDRHNNIERDEEVRLRMAEYKCLKWVAEYLLSNGKTLDMYGLPELSTYQDVSEEVEREDTDPRDVVANEIATYEPEDLARTTALADQMNENQKEVFDQVIEAVNHPVDGQKLFFVDGPGGTGKPFLHEQMLAHVRLQKKVAIAVASSGIAATRPYCTFNIPLKFSEISTCSHPWQSQKAELIRNASLIIWDEAPMMHRACFEAVDRSFRDIMKNDLEPFGGKVMVFSGDHRQILPVLKDATRAETLEACFKSSPLWNHLKKARLTANMR</sequence>